<keyword evidence="2" id="KW-0472">Membrane</keyword>
<evidence type="ECO:0000256" key="3">
    <source>
        <dbReference type="SAM" id="SignalP"/>
    </source>
</evidence>
<organism evidence="5">
    <name type="scientific">Oikopleura dioica</name>
    <name type="common">Tunicate</name>
    <dbReference type="NCBI Taxonomy" id="34765"/>
    <lineage>
        <taxon>Eukaryota</taxon>
        <taxon>Metazoa</taxon>
        <taxon>Chordata</taxon>
        <taxon>Tunicata</taxon>
        <taxon>Appendicularia</taxon>
        <taxon>Copelata</taxon>
        <taxon>Oikopleuridae</taxon>
        <taxon>Oikopleura</taxon>
    </lineage>
</organism>
<feature type="transmembrane region" description="Helical" evidence="2">
    <location>
        <begin position="214"/>
        <end position="234"/>
    </location>
</feature>
<feature type="transmembrane region" description="Helical" evidence="2">
    <location>
        <begin position="499"/>
        <end position="524"/>
    </location>
</feature>
<evidence type="ECO:0000256" key="1">
    <source>
        <dbReference type="SAM" id="MobiDB-lite"/>
    </source>
</evidence>
<sequence length="597" mass="68532">MLNFIFLLILQDVSAFNETVNGRMVIMDRAWLFIHKANFGSKKVFYHQRECYKCLWTELKFDRASSDDKPAGFADPYEAEIDIRWPLRLAIAHESVLKMNYDDETTPFCIMPFEKFAEGGFYELENDCKRSIIMPGRRILKKDSTVLIVCIPFIIYLIWYNIRRRRALEPEEAKPENPFADDQTDKQEDQEVQEDEPAPPAPAKKKRYKSLDTLRGLSLIIMIFVNYGGGEYWFMEHVAWNGLTVADLVMPWFLFMSGVSIRIALQSRIKRGISKTEISYEILVRSVKLIGLGMITIGGNESWEYFRFPGVLQRIGFSYFVVAIIHLLVIEHPDKEPETNWGLFKEMSFNFKEHLISWSILGAFICLTYLLPIPGCPTGYTGPGGLSENGEHYHCIGGAAGYIDRKLLGEKHIYNWPTAYHDEPNGVPFDPEGLLGTLTSIFMVYLGLQAGKCFDIFKTPKSIILHLLGLAAVYGISGMLLATIGFGKIAEAIIPINKNLWSVSFVFVLSSMAFTLLAFLYFIIDVRDWWDGAPCYFVGMNSILIYLLHSIAGYRIPFTWTPKFQSHSEEMLMAFMGPFLWTIYAYWCYDRKFFVSV</sequence>
<gene>
    <name evidence="5" type="ORF">GSOID_T00020297001</name>
</gene>
<proteinExistence type="predicted"/>
<dbReference type="PANTHER" id="PTHR31061:SF24">
    <property type="entry name" value="LD22376P"/>
    <property type="match status" value="1"/>
</dbReference>
<dbReference type="EMBL" id="FN655625">
    <property type="protein sequence ID" value="CBY39713.1"/>
    <property type="molecule type" value="Genomic_DNA"/>
</dbReference>
<accession>E4YW78</accession>
<feature type="chain" id="PRO_5012022707" description="Heparan-alpha-glucosaminide N-acetyltransferase catalytic domain-containing protein" evidence="3">
    <location>
        <begin position="16"/>
        <end position="597"/>
    </location>
</feature>
<feature type="signal peptide" evidence="3">
    <location>
        <begin position="1"/>
        <end position="15"/>
    </location>
</feature>
<evidence type="ECO:0000313" key="5">
    <source>
        <dbReference type="EMBL" id="CBY39713.1"/>
    </source>
</evidence>
<dbReference type="InterPro" id="IPR012429">
    <property type="entry name" value="HGSNAT_cat"/>
</dbReference>
<dbReference type="PANTHER" id="PTHR31061">
    <property type="entry name" value="LD22376P"/>
    <property type="match status" value="1"/>
</dbReference>
<feature type="region of interest" description="Disordered" evidence="1">
    <location>
        <begin position="171"/>
        <end position="207"/>
    </location>
</feature>
<feature type="transmembrane region" description="Helical" evidence="2">
    <location>
        <begin position="144"/>
        <end position="162"/>
    </location>
</feature>
<reference evidence="5" key="1">
    <citation type="journal article" date="2010" name="Science">
        <title>Plasticity of animal genome architecture unmasked by rapid evolution of a pelagic tunicate.</title>
        <authorList>
            <person name="Denoeud F."/>
            <person name="Henriet S."/>
            <person name="Mungpakdee S."/>
            <person name="Aury J.M."/>
            <person name="Da Silva C."/>
            <person name="Brinkmann H."/>
            <person name="Mikhaleva J."/>
            <person name="Olsen L.C."/>
            <person name="Jubin C."/>
            <person name="Canestro C."/>
            <person name="Bouquet J.M."/>
            <person name="Danks G."/>
            <person name="Poulain J."/>
            <person name="Campsteijn C."/>
            <person name="Adamski M."/>
            <person name="Cross I."/>
            <person name="Yadetie F."/>
            <person name="Muffato M."/>
            <person name="Louis A."/>
            <person name="Butcher S."/>
            <person name="Tsagkogeorga G."/>
            <person name="Konrad A."/>
            <person name="Singh S."/>
            <person name="Jensen M.F."/>
            <person name="Cong E.H."/>
            <person name="Eikeseth-Otteraa H."/>
            <person name="Noel B."/>
            <person name="Anthouard V."/>
            <person name="Porcel B.M."/>
            <person name="Kachouri-Lafond R."/>
            <person name="Nishino A."/>
            <person name="Ugolini M."/>
            <person name="Chourrout P."/>
            <person name="Nishida H."/>
            <person name="Aasland R."/>
            <person name="Huzurbazar S."/>
            <person name="Westhof E."/>
            <person name="Delsuc F."/>
            <person name="Lehrach H."/>
            <person name="Reinhardt R."/>
            <person name="Weissenbach J."/>
            <person name="Roy S.W."/>
            <person name="Artiguenave F."/>
            <person name="Postlethwait J.H."/>
            <person name="Manak J.R."/>
            <person name="Thompson E.M."/>
            <person name="Jaillon O."/>
            <person name="Du Pasquier L."/>
            <person name="Boudinot P."/>
            <person name="Liberles D.A."/>
            <person name="Volff J.N."/>
            <person name="Philippe H."/>
            <person name="Lenhard B."/>
            <person name="Roest Crollius H."/>
            <person name="Wincker P."/>
            <person name="Chourrout D."/>
        </authorList>
    </citation>
    <scope>NUCLEOTIDE SEQUENCE [LARGE SCALE GENOMIC DNA]</scope>
</reference>
<evidence type="ECO:0000256" key="2">
    <source>
        <dbReference type="SAM" id="Phobius"/>
    </source>
</evidence>
<protein>
    <recommendedName>
        <fullName evidence="4">Heparan-alpha-glucosaminide N-acetyltransferase catalytic domain-containing protein</fullName>
    </recommendedName>
</protein>
<feature type="domain" description="Heparan-alpha-glucosaminide N-acetyltransferase catalytic" evidence="4">
    <location>
        <begin position="207"/>
        <end position="323"/>
    </location>
</feature>
<dbReference type="Pfam" id="PF07786">
    <property type="entry name" value="HGSNAT_cat"/>
    <property type="match status" value="1"/>
</dbReference>
<name>E4YW78_OIKDI</name>
<dbReference type="AlphaFoldDB" id="E4YW78"/>
<feature type="transmembrane region" description="Helical" evidence="2">
    <location>
        <begin position="536"/>
        <end position="556"/>
    </location>
</feature>
<feature type="transmembrane region" description="Helical" evidence="2">
    <location>
        <begin position="240"/>
        <end position="261"/>
    </location>
</feature>
<evidence type="ECO:0000259" key="4">
    <source>
        <dbReference type="Pfam" id="PF07786"/>
    </source>
</evidence>
<keyword evidence="2" id="KW-0812">Transmembrane</keyword>
<feature type="transmembrane region" description="Helical" evidence="2">
    <location>
        <begin position="433"/>
        <end position="451"/>
    </location>
</feature>
<feature type="transmembrane region" description="Helical" evidence="2">
    <location>
        <begin position="571"/>
        <end position="589"/>
    </location>
</feature>
<feature type="transmembrane region" description="Helical" evidence="2">
    <location>
        <begin position="463"/>
        <end position="487"/>
    </location>
</feature>
<dbReference type="Proteomes" id="UP000011014">
    <property type="component" value="Unassembled WGS sequence"/>
</dbReference>
<keyword evidence="3" id="KW-0732">Signal</keyword>
<feature type="transmembrane region" description="Helical" evidence="2">
    <location>
        <begin position="355"/>
        <end position="373"/>
    </location>
</feature>
<keyword evidence="2" id="KW-1133">Transmembrane helix</keyword>